<evidence type="ECO:0000313" key="4">
    <source>
        <dbReference type="Proteomes" id="UP001364890"/>
    </source>
</evidence>
<organism evidence="3 4">
    <name type="scientific">Psychrobacillus mangrovi</name>
    <dbReference type="NCBI Taxonomy" id="3117745"/>
    <lineage>
        <taxon>Bacteria</taxon>
        <taxon>Bacillati</taxon>
        <taxon>Bacillota</taxon>
        <taxon>Bacilli</taxon>
        <taxon>Bacillales</taxon>
        <taxon>Bacillaceae</taxon>
        <taxon>Psychrobacillus</taxon>
    </lineage>
</organism>
<protein>
    <submittedName>
        <fullName evidence="3">Zinc ribbon domain-containing protein</fullName>
    </submittedName>
</protein>
<evidence type="ECO:0000259" key="2">
    <source>
        <dbReference type="Pfam" id="PF12773"/>
    </source>
</evidence>
<comment type="caution">
    <text evidence="3">The sequence shown here is derived from an EMBL/GenBank/DDBJ whole genome shotgun (WGS) entry which is preliminary data.</text>
</comment>
<accession>A0ABU8F444</accession>
<keyword evidence="1" id="KW-0175">Coiled coil</keyword>
<name>A0ABU8F444_9BACI</name>
<feature type="coiled-coil region" evidence="1">
    <location>
        <begin position="12"/>
        <end position="52"/>
    </location>
</feature>
<evidence type="ECO:0000313" key="3">
    <source>
        <dbReference type="EMBL" id="MEI4768821.1"/>
    </source>
</evidence>
<dbReference type="InterPro" id="IPR025874">
    <property type="entry name" value="DZR"/>
</dbReference>
<dbReference type="Pfam" id="PF12773">
    <property type="entry name" value="DZR"/>
    <property type="match status" value="1"/>
</dbReference>
<dbReference type="RefSeq" id="WP_336496374.1">
    <property type="nucleotide sequence ID" value="NZ_JBAWSY010000002.1"/>
</dbReference>
<gene>
    <name evidence="3" type="ORF">WAX74_04000</name>
</gene>
<reference evidence="3 4" key="1">
    <citation type="submission" date="2024-01" db="EMBL/GenBank/DDBJ databases">
        <title>Seven novel Bacillus-like species.</title>
        <authorList>
            <person name="Liu G."/>
        </authorList>
    </citation>
    <scope>NUCLEOTIDE SEQUENCE [LARGE SCALE GENOMIC DNA]</scope>
    <source>
        <strain evidence="3 4">FJAT-51614</strain>
    </source>
</reference>
<feature type="domain" description="DZANK-type" evidence="2">
    <location>
        <begin position="105"/>
        <end position="157"/>
    </location>
</feature>
<dbReference type="Proteomes" id="UP001364890">
    <property type="component" value="Unassembled WGS sequence"/>
</dbReference>
<evidence type="ECO:0000256" key="1">
    <source>
        <dbReference type="SAM" id="Coils"/>
    </source>
</evidence>
<sequence length="163" mass="18170">MNEIQNKIGGGLNKIQDSLQQGKQKIQVAQEVSQIQQNINSLRQKRQVLILQIGNITHKKLRLNLISDEDLKDIALNIEQIDKEIYIQASNMKRLNETVQNTYECVSCNSAINPNDKFCGSCGTPVVIPPKEEESFKLCSTCEENIPSSAAYCPCCGNATNEL</sequence>
<keyword evidence="4" id="KW-1185">Reference proteome</keyword>
<proteinExistence type="predicted"/>
<dbReference type="EMBL" id="JBAWSY010000002">
    <property type="protein sequence ID" value="MEI4768821.1"/>
    <property type="molecule type" value="Genomic_DNA"/>
</dbReference>